<dbReference type="Proteomes" id="UP000665944">
    <property type="component" value="Unassembled WGS sequence"/>
</dbReference>
<accession>A0A3S7GUS8</accession>
<dbReference type="Gene3D" id="3.40.630.30">
    <property type="match status" value="1"/>
</dbReference>
<dbReference type="RefSeq" id="WP_017175206.1">
    <property type="nucleotide sequence ID" value="NZ_CP014567.1"/>
</dbReference>
<organism evidence="2">
    <name type="scientific">Staphylococcus hominis</name>
    <dbReference type="NCBI Taxonomy" id="1290"/>
    <lineage>
        <taxon>Bacteria</taxon>
        <taxon>Bacillati</taxon>
        <taxon>Bacillota</taxon>
        <taxon>Bacilli</taxon>
        <taxon>Bacillales</taxon>
        <taxon>Staphylococcaceae</taxon>
        <taxon>Staphylococcus</taxon>
    </lineage>
</organism>
<sequence length="172" mass="19658">MQVYLSTLTEMDYIETLEKLEKHYTNNKGLDGKSHSKIISNLRKQPTYNYELEVIAKKEDGDIIGHIMLNEVNLIDNEDTFKVLQLSSLIVATSYRNQGIGKALVQAVEERAKAHHYTAIIVDDCPEYFTALGYVSAAQHHIISKNDDKSLYVKFLWDQLSEYPHGKLQPIS</sequence>
<dbReference type="GO" id="GO:0016747">
    <property type="term" value="F:acyltransferase activity, transferring groups other than amino-acyl groups"/>
    <property type="evidence" value="ECO:0007669"/>
    <property type="project" value="InterPro"/>
</dbReference>
<dbReference type="CDD" id="cd04301">
    <property type="entry name" value="NAT_SF"/>
    <property type="match status" value="1"/>
</dbReference>
<protein>
    <submittedName>
        <fullName evidence="2 3">Acetyltransferase</fullName>
    </submittedName>
</protein>
<dbReference type="InterPro" id="IPR016181">
    <property type="entry name" value="Acyl_CoA_acyltransferase"/>
</dbReference>
<reference evidence="3 4" key="2">
    <citation type="submission" date="2022-06" db="EMBL/GenBank/DDBJ databases">
        <title>Staphylococcus hominis ShoR14 genome sequence.</title>
        <authorList>
            <person name="Yeo C.C."/>
            <person name="Chew C.H."/>
            <person name="Che Hamzah A.M."/>
            <person name="Al-Trad E.I."/>
        </authorList>
    </citation>
    <scope>NUCLEOTIDE SEQUENCE [LARGE SCALE GENOMIC DNA]</scope>
    <source>
        <strain evidence="3 4">ShoR14</strain>
    </source>
</reference>
<evidence type="ECO:0000259" key="1">
    <source>
        <dbReference type="PROSITE" id="PS51186"/>
    </source>
</evidence>
<name>A0A3S7GUS8_STAHO</name>
<dbReference type="InterPro" id="IPR000182">
    <property type="entry name" value="GNAT_dom"/>
</dbReference>
<dbReference type="Pfam" id="PF00583">
    <property type="entry name" value="Acetyltransf_1"/>
    <property type="match status" value="1"/>
</dbReference>
<reference evidence="2" key="1">
    <citation type="submission" date="2016-02" db="EMBL/GenBank/DDBJ databases">
        <title>Genomic sequence of a clinical Staphylococcus hominis isolate.</title>
        <authorList>
            <person name="McClure J.M."/>
            <person name="Zhang K."/>
        </authorList>
    </citation>
    <scope>NUCLEOTIDE SEQUENCE</scope>
    <source>
        <strain evidence="2">C34847</strain>
    </source>
</reference>
<dbReference type="PROSITE" id="PS51186">
    <property type="entry name" value="GNAT"/>
    <property type="match status" value="1"/>
</dbReference>
<dbReference type="AlphaFoldDB" id="A0A3S7GUS8"/>
<dbReference type="EMBL" id="CP014567">
    <property type="protein sequence ID" value="AVI06058.1"/>
    <property type="molecule type" value="Genomic_DNA"/>
</dbReference>
<dbReference type="SUPFAM" id="SSF55729">
    <property type="entry name" value="Acyl-CoA N-acyltransferases (Nat)"/>
    <property type="match status" value="1"/>
</dbReference>
<dbReference type="EMBL" id="JAGHKT020000008">
    <property type="protein sequence ID" value="MCM5672531.1"/>
    <property type="molecule type" value="Genomic_DNA"/>
</dbReference>
<keyword evidence="4" id="KW-1185">Reference proteome</keyword>
<proteinExistence type="predicted"/>
<evidence type="ECO:0000313" key="4">
    <source>
        <dbReference type="Proteomes" id="UP000665944"/>
    </source>
</evidence>
<feature type="domain" description="N-acetyltransferase" evidence="1">
    <location>
        <begin position="3"/>
        <end position="158"/>
    </location>
</feature>
<evidence type="ECO:0000313" key="3">
    <source>
        <dbReference type="EMBL" id="MCM5672531.1"/>
    </source>
</evidence>
<keyword evidence="2" id="KW-0808">Transferase</keyword>
<gene>
    <name evidence="2" type="ORF">AZE34_04560</name>
    <name evidence="3" type="ORF">J7T32_007060</name>
</gene>
<evidence type="ECO:0000313" key="2">
    <source>
        <dbReference type="EMBL" id="AVI06058.1"/>
    </source>
</evidence>